<dbReference type="AlphaFoldDB" id="A0A0V0GTL2"/>
<evidence type="ECO:0000256" key="1">
    <source>
        <dbReference type="SAM" id="Phobius"/>
    </source>
</evidence>
<protein>
    <submittedName>
        <fullName evidence="2">Putative ovule protein</fullName>
    </submittedName>
</protein>
<name>A0A0V0GTL2_SOLCH</name>
<organism evidence="2">
    <name type="scientific">Solanum chacoense</name>
    <name type="common">Chaco potato</name>
    <dbReference type="NCBI Taxonomy" id="4108"/>
    <lineage>
        <taxon>Eukaryota</taxon>
        <taxon>Viridiplantae</taxon>
        <taxon>Streptophyta</taxon>
        <taxon>Embryophyta</taxon>
        <taxon>Tracheophyta</taxon>
        <taxon>Spermatophyta</taxon>
        <taxon>Magnoliopsida</taxon>
        <taxon>eudicotyledons</taxon>
        <taxon>Gunneridae</taxon>
        <taxon>Pentapetalae</taxon>
        <taxon>asterids</taxon>
        <taxon>lamiids</taxon>
        <taxon>Solanales</taxon>
        <taxon>Solanaceae</taxon>
        <taxon>Solanoideae</taxon>
        <taxon>Solaneae</taxon>
        <taxon>Solanum</taxon>
    </lineage>
</organism>
<sequence>MDCSVPPFSNFMHHYDAGVRLVTAIPLIHILLAGLFLKFKYFTRSLLNLRASDDLDPSSYSFLLQFFLVLSKARLSPEARLKMC</sequence>
<feature type="transmembrane region" description="Helical" evidence="1">
    <location>
        <begin position="21"/>
        <end position="39"/>
    </location>
</feature>
<dbReference type="EMBL" id="GEDG01031790">
    <property type="protein sequence ID" value="JAP11181.1"/>
    <property type="molecule type" value="Transcribed_RNA"/>
</dbReference>
<evidence type="ECO:0000313" key="2">
    <source>
        <dbReference type="EMBL" id="JAP11181.1"/>
    </source>
</evidence>
<accession>A0A0V0GTL2</accession>
<reference evidence="2" key="1">
    <citation type="submission" date="2015-12" db="EMBL/GenBank/DDBJ databases">
        <title>Gene expression during late stages of embryo sac development: a critical building block for successful pollen-pistil interactions.</title>
        <authorList>
            <person name="Liu Y."/>
            <person name="Joly V."/>
            <person name="Sabar M."/>
            <person name="Matton D.P."/>
        </authorList>
    </citation>
    <scope>NUCLEOTIDE SEQUENCE</scope>
</reference>
<proteinExistence type="predicted"/>
<keyword evidence="1" id="KW-0472">Membrane</keyword>
<keyword evidence="1" id="KW-1133">Transmembrane helix</keyword>
<keyword evidence="1" id="KW-0812">Transmembrane</keyword>